<evidence type="ECO:0000259" key="2">
    <source>
        <dbReference type="Pfam" id="PF13568"/>
    </source>
</evidence>
<dbReference type="InterPro" id="IPR025665">
    <property type="entry name" value="Beta-barrel_OMP_2"/>
</dbReference>
<sequence>MKTYLKIGALAAIAAGLTLHTTDASAQTRPRTGIKAGLSASSLFYDNTSLNDRKERIGFHAGVFTQVPVGSAFAIQPELLYINKGASAGYNVLGSTGRNSFNINYLELPVLATLKLGDFAEIQAGPYVGYLLNSNVKSEGSLLSTGTNLNPDQFNRVDYGLAGGVNVFFGQLLVGVRYEQGIQKIANTTASRAVLNNARNGVGLLSIGYSFN</sequence>
<feature type="domain" description="Outer membrane protein beta-barrel" evidence="2">
    <location>
        <begin position="27"/>
        <end position="185"/>
    </location>
</feature>
<evidence type="ECO:0000313" key="4">
    <source>
        <dbReference type="Proteomes" id="UP000664034"/>
    </source>
</evidence>
<reference evidence="3" key="1">
    <citation type="submission" date="2021-03" db="EMBL/GenBank/DDBJ databases">
        <title>Fibrella sp. HMF5335 genome sequencing and assembly.</title>
        <authorList>
            <person name="Kang H."/>
            <person name="Kim H."/>
            <person name="Bae S."/>
            <person name="Joh K."/>
        </authorList>
    </citation>
    <scope>NUCLEOTIDE SEQUENCE</scope>
    <source>
        <strain evidence="3">HMF5335</strain>
    </source>
</reference>
<dbReference type="Proteomes" id="UP000664034">
    <property type="component" value="Unassembled WGS sequence"/>
</dbReference>
<accession>A0A939GF23</accession>
<dbReference type="EMBL" id="JAFMYV010000003">
    <property type="protein sequence ID" value="MBO0936613.1"/>
    <property type="molecule type" value="Genomic_DNA"/>
</dbReference>
<comment type="caution">
    <text evidence="3">The sequence shown here is derived from an EMBL/GenBank/DDBJ whole genome shotgun (WGS) entry which is preliminary data.</text>
</comment>
<protein>
    <submittedName>
        <fullName evidence="3">PorT family protein</fullName>
    </submittedName>
</protein>
<proteinExistence type="predicted"/>
<dbReference type="RefSeq" id="WP_207364164.1">
    <property type="nucleotide sequence ID" value="NZ_JAFMYV010000003.1"/>
</dbReference>
<keyword evidence="4" id="KW-1185">Reference proteome</keyword>
<dbReference type="Pfam" id="PF13568">
    <property type="entry name" value="OMP_b-brl_2"/>
    <property type="match status" value="1"/>
</dbReference>
<feature type="signal peptide" evidence="1">
    <location>
        <begin position="1"/>
        <end position="26"/>
    </location>
</feature>
<name>A0A939GF23_9BACT</name>
<keyword evidence="1" id="KW-0732">Signal</keyword>
<gene>
    <name evidence="3" type="ORF">J2I47_08670</name>
</gene>
<evidence type="ECO:0000313" key="3">
    <source>
        <dbReference type="EMBL" id="MBO0936613.1"/>
    </source>
</evidence>
<dbReference type="AlphaFoldDB" id="A0A939GF23"/>
<organism evidence="3 4">
    <name type="scientific">Fibrella rubiginis</name>
    <dbReference type="NCBI Taxonomy" id="2817060"/>
    <lineage>
        <taxon>Bacteria</taxon>
        <taxon>Pseudomonadati</taxon>
        <taxon>Bacteroidota</taxon>
        <taxon>Cytophagia</taxon>
        <taxon>Cytophagales</taxon>
        <taxon>Spirosomataceae</taxon>
        <taxon>Fibrella</taxon>
    </lineage>
</organism>
<evidence type="ECO:0000256" key="1">
    <source>
        <dbReference type="SAM" id="SignalP"/>
    </source>
</evidence>
<feature type="chain" id="PRO_5037335091" evidence="1">
    <location>
        <begin position="27"/>
        <end position="212"/>
    </location>
</feature>